<feature type="transmembrane region" description="Helical" evidence="1">
    <location>
        <begin position="7"/>
        <end position="27"/>
    </location>
</feature>
<keyword evidence="1" id="KW-0472">Membrane</keyword>
<keyword evidence="1" id="KW-1133">Transmembrane helix</keyword>
<gene>
    <name evidence="2" type="ORF">CVS27_19740</name>
</gene>
<feature type="transmembrane region" description="Helical" evidence="1">
    <location>
        <begin position="33"/>
        <end position="52"/>
    </location>
</feature>
<reference evidence="2 3" key="1">
    <citation type="submission" date="2018-01" db="EMBL/GenBank/DDBJ databases">
        <title>Arthrobacter sp. nov., from glaciers in China.</title>
        <authorList>
            <person name="Liu Q."/>
            <person name="Xin Y.-H."/>
        </authorList>
    </citation>
    <scope>NUCLEOTIDE SEQUENCE [LARGE SCALE GENOMIC DNA]</scope>
    <source>
        <strain evidence="2 3">HLT2-12-2</strain>
    </source>
</reference>
<dbReference type="Proteomes" id="UP000237061">
    <property type="component" value="Unassembled WGS sequence"/>
</dbReference>
<keyword evidence="3" id="KW-1185">Reference proteome</keyword>
<comment type="caution">
    <text evidence="2">The sequence shown here is derived from an EMBL/GenBank/DDBJ whole genome shotgun (WGS) entry which is preliminary data.</text>
</comment>
<protein>
    <submittedName>
        <fullName evidence="2">Uncharacterized protein</fullName>
    </submittedName>
</protein>
<accession>A0A2S3ZRG6</accession>
<evidence type="ECO:0000313" key="3">
    <source>
        <dbReference type="Proteomes" id="UP000237061"/>
    </source>
</evidence>
<proteinExistence type="predicted"/>
<evidence type="ECO:0000256" key="1">
    <source>
        <dbReference type="SAM" id="Phobius"/>
    </source>
</evidence>
<dbReference type="EMBL" id="PPXC01000025">
    <property type="protein sequence ID" value="POH71699.1"/>
    <property type="molecule type" value="Genomic_DNA"/>
</dbReference>
<organism evidence="2 3">
    <name type="scientific">Arthrobacter glacialis</name>
    <dbReference type="NCBI Taxonomy" id="1664"/>
    <lineage>
        <taxon>Bacteria</taxon>
        <taxon>Bacillati</taxon>
        <taxon>Actinomycetota</taxon>
        <taxon>Actinomycetes</taxon>
        <taxon>Micrococcales</taxon>
        <taxon>Micrococcaceae</taxon>
        <taxon>Arthrobacter</taxon>
    </lineage>
</organism>
<dbReference type="AlphaFoldDB" id="A0A2S3ZRG6"/>
<name>A0A2S3ZRG6_ARTGL</name>
<evidence type="ECO:0000313" key="2">
    <source>
        <dbReference type="EMBL" id="POH71699.1"/>
    </source>
</evidence>
<keyword evidence="1" id="KW-0812">Transmembrane</keyword>
<sequence>MPRGGKNALNISVACWFVLNAVIGAVGGNIESLGLGLALSTVASAPFFIAAAKFRSGSKAI</sequence>